<dbReference type="PROSITE" id="PS50943">
    <property type="entry name" value="HTH_CROC1"/>
    <property type="match status" value="1"/>
</dbReference>
<evidence type="ECO:0000259" key="1">
    <source>
        <dbReference type="PROSITE" id="PS50943"/>
    </source>
</evidence>
<sequence length="119" mass="13457">MNWTILKTESDYNKALERLDIIFDAEPNSPDFAEAELLGLLISNYEDKHYPIASPNPIEAIKLKMEELGLKNKDLQPYIGSKSYVSSILSGKREITLRIANILHHKLGIPTVVFFNANV</sequence>
<dbReference type="Gene3D" id="1.10.260.40">
    <property type="entry name" value="lambda repressor-like DNA-binding domains"/>
    <property type="match status" value="1"/>
</dbReference>
<dbReference type="InterPro" id="IPR039060">
    <property type="entry name" value="Antitox_HigA"/>
</dbReference>
<reference evidence="2 3" key="1">
    <citation type="submission" date="2019-08" db="EMBL/GenBank/DDBJ databases">
        <title>Pedobacter sp. nov., isolated from Han river, South Korea.</title>
        <authorList>
            <person name="Lee D.-H."/>
            <person name="Kim Y.-S."/>
            <person name="Hwang E.-M."/>
            <person name="Le Tran T.C."/>
            <person name="Cha C.-J."/>
        </authorList>
    </citation>
    <scope>NUCLEOTIDE SEQUENCE [LARGE SCALE GENOMIC DNA]</scope>
    <source>
        <strain evidence="2 3">CJ43</strain>
    </source>
</reference>
<name>A0A5C0VGW2_9SPHI</name>
<dbReference type="PANTHER" id="PTHR40455:SF1">
    <property type="entry name" value="ANTITOXIN HIGA"/>
    <property type="match status" value="1"/>
</dbReference>
<dbReference type="InterPro" id="IPR010982">
    <property type="entry name" value="Lambda_DNA-bd_dom_sf"/>
</dbReference>
<feature type="domain" description="HTH cro/C1-type" evidence="1">
    <location>
        <begin position="61"/>
        <end position="114"/>
    </location>
</feature>
<keyword evidence="3" id="KW-1185">Reference proteome</keyword>
<dbReference type="SUPFAM" id="SSF47413">
    <property type="entry name" value="lambda repressor-like DNA-binding domains"/>
    <property type="match status" value="1"/>
</dbReference>
<evidence type="ECO:0000313" key="2">
    <source>
        <dbReference type="EMBL" id="QEK51968.1"/>
    </source>
</evidence>
<dbReference type="EMBL" id="CP043329">
    <property type="protein sequence ID" value="QEK51968.1"/>
    <property type="molecule type" value="Genomic_DNA"/>
</dbReference>
<dbReference type="Pfam" id="PF01381">
    <property type="entry name" value="HTH_3"/>
    <property type="match status" value="1"/>
</dbReference>
<dbReference type="SMART" id="SM00530">
    <property type="entry name" value="HTH_XRE"/>
    <property type="match status" value="1"/>
</dbReference>
<dbReference type="CDD" id="cd00093">
    <property type="entry name" value="HTH_XRE"/>
    <property type="match status" value="1"/>
</dbReference>
<gene>
    <name evidence="2" type="ORF">FYC62_10125</name>
</gene>
<dbReference type="Proteomes" id="UP000323653">
    <property type="component" value="Chromosome"/>
</dbReference>
<organism evidence="2 3">
    <name type="scientific">Pedobacter aquae</name>
    <dbReference type="NCBI Taxonomy" id="2605747"/>
    <lineage>
        <taxon>Bacteria</taxon>
        <taxon>Pseudomonadati</taxon>
        <taxon>Bacteroidota</taxon>
        <taxon>Sphingobacteriia</taxon>
        <taxon>Sphingobacteriales</taxon>
        <taxon>Sphingobacteriaceae</taxon>
        <taxon>Pedobacter</taxon>
    </lineage>
</organism>
<evidence type="ECO:0000313" key="3">
    <source>
        <dbReference type="Proteomes" id="UP000323653"/>
    </source>
</evidence>
<dbReference type="InterPro" id="IPR001387">
    <property type="entry name" value="Cro/C1-type_HTH"/>
</dbReference>
<dbReference type="PANTHER" id="PTHR40455">
    <property type="entry name" value="ANTITOXIN HIGA"/>
    <property type="match status" value="1"/>
</dbReference>
<dbReference type="RefSeq" id="WP_026902947.1">
    <property type="nucleotide sequence ID" value="NZ_CP043329.1"/>
</dbReference>
<accession>A0A5C0VGW2</accession>
<dbReference type="GO" id="GO:0006355">
    <property type="term" value="P:regulation of DNA-templated transcription"/>
    <property type="evidence" value="ECO:0007669"/>
    <property type="project" value="InterPro"/>
</dbReference>
<proteinExistence type="predicted"/>
<dbReference type="KEGG" id="pej:FYC62_10125"/>
<protein>
    <submittedName>
        <fullName evidence="2">Helix-turn-helix domain-containing protein</fullName>
    </submittedName>
</protein>
<dbReference type="GO" id="GO:0001046">
    <property type="term" value="F:core promoter sequence-specific DNA binding"/>
    <property type="evidence" value="ECO:0007669"/>
    <property type="project" value="TreeGrafter"/>
</dbReference>
<dbReference type="AlphaFoldDB" id="A0A5C0VGW2"/>